<keyword evidence="6" id="KW-0663">Pyridoxal phosphate</keyword>
<dbReference type="InterPro" id="IPR015422">
    <property type="entry name" value="PyrdxlP-dep_Trfase_small"/>
</dbReference>
<comment type="cofactor">
    <cofactor evidence="2">
        <name>pyridoxal 5'-phosphate</name>
        <dbReference type="ChEBI" id="CHEBI:597326"/>
    </cofactor>
</comment>
<evidence type="ECO:0000256" key="1">
    <source>
        <dbReference type="ARBA" id="ARBA00001781"/>
    </source>
</evidence>
<evidence type="ECO:0000256" key="10">
    <source>
        <dbReference type="ARBA" id="ARBA00052537"/>
    </source>
</evidence>
<evidence type="ECO:0000256" key="5">
    <source>
        <dbReference type="ARBA" id="ARBA00022679"/>
    </source>
</evidence>
<dbReference type="FunFam" id="3.40.640.10:FF:000012">
    <property type="entry name" value="alanine aminotransferase 2"/>
    <property type="match status" value="1"/>
</dbReference>
<dbReference type="Proteomes" id="UP001465755">
    <property type="component" value="Unassembled WGS sequence"/>
</dbReference>
<organism evidence="12 13">
    <name type="scientific">Symbiochloris irregularis</name>
    <dbReference type="NCBI Taxonomy" id="706552"/>
    <lineage>
        <taxon>Eukaryota</taxon>
        <taxon>Viridiplantae</taxon>
        <taxon>Chlorophyta</taxon>
        <taxon>core chlorophytes</taxon>
        <taxon>Trebouxiophyceae</taxon>
        <taxon>Trebouxiales</taxon>
        <taxon>Trebouxiaceae</taxon>
        <taxon>Symbiochloris</taxon>
    </lineage>
</organism>
<dbReference type="InterPro" id="IPR004839">
    <property type="entry name" value="Aminotransferase_I/II_large"/>
</dbReference>
<evidence type="ECO:0000259" key="11">
    <source>
        <dbReference type="Pfam" id="PF00155"/>
    </source>
</evidence>
<dbReference type="Gene3D" id="3.40.640.10">
    <property type="entry name" value="Type I PLP-dependent aspartate aminotransferase-like (Major domain)"/>
    <property type="match status" value="1"/>
</dbReference>
<accession>A0AAW1PVF6</accession>
<keyword evidence="4" id="KW-0032">Aminotransferase</keyword>
<feature type="domain" description="Aminotransferase class I/classII large" evidence="11">
    <location>
        <begin position="150"/>
        <end position="513"/>
    </location>
</feature>
<dbReference type="InterPro" id="IPR045088">
    <property type="entry name" value="ALAT1/2-like"/>
</dbReference>
<proteinExistence type="inferred from homology"/>
<dbReference type="SUPFAM" id="SSF53383">
    <property type="entry name" value="PLP-dependent transferases"/>
    <property type="match status" value="1"/>
</dbReference>
<dbReference type="GO" id="GO:0008453">
    <property type="term" value="F:alanine-glyoxylate transaminase activity"/>
    <property type="evidence" value="ECO:0007669"/>
    <property type="project" value="UniProtKB-EC"/>
</dbReference>
<keyword evidence="5" id="KW-0808">Transferase</keyword>
<keyword evidence="13" id="KW-1185">Reference proteome</keyword>
<protein>
    <recommendedName>
        <fullName evidence="11">Aminotransferase class I/classII large domain-containing protein</fullName>
    </recommendedName>
</protein>
<dbReference type="EMBL" id="JALJOQ010000002">
    <property type="protein sequence ID" value="KAK9813933.1"/>
    <property type="molecule type" value="Genomic_DNA"/>
</dbReference>
<reference evidence="12 13" key="1">
    <citation type="journal article" date="2024" name="Nat. Commun.">
        <title>Phylogenomics reveals the evolutionary origins of lichenization in chlorophyte algae.</title>
        <authorList>
            <person name="Puginier C."/>
            <person name="Libourel C."/>
            <person name="Otte J."/>
            <person name="Skaloud P."/>
            <person name="Haon M."/>
            <person name="Grisel S."/>
            <person name="Petersen M."/>
            <person name="Berrin J.G."/>
            <person name="Delaux P.M."/>
            <person name="Dal Grande F."/>
            <person name="Keller J."/>
        </authorList>
    </citation>
    <scope>NUCLEOTIDE SEQUENCE [LARGE SCALE GENOMIC DNA]</scope>
    <source>
        <strain evidence="12 13">SAG 2036</strain>
    </source>
</reference>
<evidence type="ECO:0000256" key="9">
    <source>
        <dbReference type="ARBA" id="ARBA00025785"/>
    </source>
</evidence>
<dbReference type="FunFam" id="3.90.1150.10:FF:000010">
    <property type="entry name" value="Alanine aminotransferase 2"/>
    <property type="match status" value="1"/>
</dbReference>
<comment type="similarity">
    <text evidence="9">Belongs to the class-I pyridoxal-phosphate-dependent aminotransferase family. Alanine aminotransferase subfamily.</text>
</comment>
<comment type="catalytic activity">
    <reaction evidence="10">
        <text>glycine + 2-oxoglutarate = glyoxylate + L-glutamate</text>
        <dbReference type="Rhea" id="RHEA:14089"/>
        <dbReference type="ChEBI" id="CHEBI:16810"/>
        <dbReference type="ChEBI" id="CHEBI:29985"/>
        <dbReference type="ChEBI" id="CHEBI:36655"/>
        <dbReference type="ChEBI" id="CHEBI:57305"/>
        <dbReference type="EC" id="2.6.1.4"/>
    </reaction>
</comment>
<dbReference type="GO" id="GO:0009853">
    <property type="term" value="P:photorespiration"/>
    <property type="evidence" value="ECO:0007669"/>
    <property type="project" value="TreeGrafter"/>
</dbReference>
<dbReference type="FunFam" id="1.10.287.1970:FF:000001">
    <property type="entry name" value="Alanine aminotransferase 2"/>
    <property type="match status" value="1"/>
</dbReference>
<dbReference type="InterPro" id="IPR015424">
    <property type="entry name" value="PyrdxlP-dep_Trfase"/>
</dbReference>
<comment type="subunit">
    <text evidence="3">Homodimer.</text>
</comment>
<evidence type="ECO:0000313" key="12">
    <source>
        <dbReference type="EMBL" id="KAK9813933.1"/>
    </source>
</evidence>
<dbReference type="InterPro" id="IPR015421">
    <property type="entry name" value="PyrdxlP-dep_Trfase_major"/>
</dbReference>
<dbReference type="PANTHER" id="PTHR11751:SF373">
    <property type="entry name" value="GLUTAMATE--GLYOXYLATE AMINOTRANSFERASE 2"/>
    <property type="match status" value="1"/>
</dbReference>
<evidence type="ECO:0000256" key="4">
    <source>
        <dbReference type="ARBA" id="ARBA00022576"/>
    </source>
</evidence>
<evidence type="ECO:0000256" key="7">
    <source>
        <dbReference type="ARBA" id="ARBA00025708"/>
    </source>
</evidence>
<evidence type="ECO:0000256" key="3">
    <source>
        <dbReference type="ARBA" id="ARBA00011738"/>
    </source>
</evidence>
<comment type="caution">
    <text evidence="12">The sequence shown here is derived from an EMBL/GenBank/DDBJ whole genome shotgun (WGS) entry which is preliminary data.</text>
</comment>
<dbReference type="PANTHER" id="PTHR11751">
    <property type="entry name" value="ALANINE AMINOTRANSFERASE"/>
    <property type="match status" value="1"/>
</dbReference>
<dbReference type="AlphaFoldDB" id="A0AAW1PVF6"/>
<evidence type="ECO:0000256" key="8">
    <source>
        <dbReference type="ARBA" id="ARBA00025709"/>
    </source>
</evidence>
<dbReference type="GO" id="GO:0047958">
    <property type="term" value="F:glycine:2-oxoglutarate aminotransferase activity"/>
    <property type="evidence" value="ECO:0007669"/>
    <property type="project" value="UniProtKB-EC"/>
</dbReference>
<comment type="catalytic activity">
    <reaction evidence="1">
        <text>glyoxylate + L-alanine = glycine + pyruvate</text>
        <dbReference type="Rhea" id="RHEA:24248"/>
        <dbReference type="ChEBI" id="CHEBI:15361"/>
        <dbReference type="ChEBI" id="CHEBI:36655"/>
        <dbReference type="ChEBI" id="CHEBI:57305"/>
        <dbReference type="ChEBI" id="CHEBI:57972"/>
        <dbReference type="EC" id="2.6.1.44"/>
    </reaction>
</comment>
<comment type="pathway">
    <text evidence="8">Photosynthesis; C4 acid pathway.</text>
</comment>
<evidence type="ECO:0000256" key="2">
    <source>
        <dbReference type="ARBA" id="ARBA00001933"/>
    </source>
</evidence>
<dbReference type="GO" id="GO:0030170">
    <property type="term" value="F:pyridoxal phosphate binding"/>
    <property type="evidence" value="ECO:0007669"/>
    <property type="project" value="InterPro"/>
</dbReference>
<evidence type="ECO:0000256" key="6">
    <source>
        <dbReference type="ARBA" id="ARBA00022898"/>
    </source>
</evidence>
<comment type="pathway">
    <text evidence="7">Amino-acid degradation; L-alanine degradation via transaminase pathway; pyruvate from L-alanine: step 1/1.</text>
</comment>
<name>A0AAW1PVF6_9CHLO</name>
<dbReference type="CDD" id="cd00609">
    <property type="entry name" value="AAT_like"/>
    <property type="match status" value="1"/>
</dbReference>
<dbReference type="Gene3D" id="1.10.287.1970">
    <property type="match status" value="1"/>
</dbReference>
<evidence type="ECO:0000313" key="13">
    <source>
        <dbReference type="Proteomes" id="UP001465755"/>
    </source>
</evidence>
<dbReference type="Pfam" id="PF00155">
    <property type="entry name" value="Aminotran_1_2"/>
    <property type="match status" value="1"/>
</dbReference>
<sequence>MKPRGGQRLLRQVQSVLEQRCPETRLLCSQTPGSRGFASAIPQEAFDEPPQNHKEGKVLHPDLLNENFRNAEYAVRGELYLKGQELVKAGRDIIFTNVGNPQQLGQKPLTFNRQVQALVSAPYLIDHPQAKGLFPADAVARAKTMLKYFPGGVGAYSDSRGSAGVRQEVADNITRRDGYPASPDNVFLTDGASVAVRYMLNAIIRDNRDGIMVPIPQYPLYSASIQLYGGRLLGYQLDEDAGWGMGIPELRRTVRDARANGLAARAIVFINPGNPTGQCLSYDNLRELIKFAHEEKLVLMADEVYQENIYQDKLPFVSARKVMMDLGEPYSKEVELCSFHTVSKGSLGECGLRGGYVETTNLHPGTIEEIYKIASINLSPNIMGQVAMSLMVNPPKEGDESYPQYKEERASTIASLRRRAHTMTDAFNACEGITCNFTEGAMYSFPRLHLPQKAIEAARQAGKPADTFYCLELLEETGILTVPGTGFGQREGSFHLRTTILPPEDQMPVLVDRFQTFHKKFMDKYR</sequence>
<gene>
    <name evidence="12" type="ORF">WJX73_005492</name>
</gene>
<dbReference type="GO" id="GO:0004021">
    <property type="term" value="F:L-alanine:2-oxoglutarate aminotransferase activity"/>
    <property type="evidence" value="ECO:0007669"/>
    <property type="project" value="TreeGrafter"/>
</dbReference>
<dbReference type="Gene3D" id="3.90.1150.10">
    <property type="entry name" value="Aspartate Aminotransferase, domain 1"/>
    <property type="match status" value="1"/>
</dbReference>